<keyword evidence="8" id="KW-0010">Activator</keyword>
<accession>A0A150IJ09</accession>
<evidence type="ECO:0000256" key="2">
    <source>
        <dbReference type="ARBA" id="ARBA00007871"/>
    </source>
</evidence>
<dbReference type="GO" id="GO:0046914">
    <property type="term" value="F:transition metal ion binding"/>
    <property type="evidence" value="ECO:0007669"/>
    <property type="project" value="InterPro"/>
</dbReference>
<keyword evidence="6" id="KW-0805">Transcription regulation</keyword>
<dbReference type="AlphaFoldDB" id="A0A150ISD6"/>
<dbReference type="Proteomes" id="UP000091929">
    <property type="component" value="Unassembled WGS sequence"/>
</dbReference>
<evidence type="ECO:0000256" key="11">
    <source>
        <dbReference type="ARBA" id="ARBA00032593"/>
    </source>
</evidence>
<reference evidence="16 17" key="1">
    <citation type="journal article" date="2016" name="ISME J.">
        <title>Chasing the elusive Euryarchaeota class WSA2: genomes reveal a uniquely fastidious methyl-reducing methanogen.</title>
        <authorList>
            <person name="Nobu M.K."/>
            <person name="Narihiro T."/>
            <person name="Kuroda K."/>
            <person name="Mei R."/>
            <person name="Liu W.T."/>
        </authorList>
    </citation>
    <scope>NUCLEOTIDE SEQUENCE [LARGE SCALE GENOMIC DNA]</scope>
    <source>
        <strain evidence="13">B03fssc0709_Meth_Bin005</strain>
        <strain evidence="14">B15fssc0709_Meth_Bin003</strain>
        <strain evidence="15">BMIXfssc0709_Meth_Bin006</strain>
    </source>
</reference>
<dbReference type="Gene3D" id="1.10.10.10">
    <property type="entry name" value="Winged helix-like DNA-binding domain superfamily/Winged helix DNA-binding domain"/>
    <property type="match status" value="1"/>
</dbReference>
<dbReference type="Proteomes" id="UP000092403">
    <property type="component" value="Unassembled WGS sequence"/>
</dbReference>
<dbReference type="InterPro" id="IPR036390">
    <property type="entry name" value="WH_DNA-bd_sf"/>
</dbReference>
<dbReference type="InterPro" id="IPR050536">
    <property type="entry name" value="DtxR_MntR_Metal-Reg"/>
</dbReference>
<evidence type="ECO:0000313" key="16">
    <source>
        <dbReference type="Proteomes" id="UP000091929"/>
    </source>
</evidence>
<dbReference type="GO" id="GO:0005737">
    <property type="term" value="C:cytoplasm"/>
    <property type="evidence" value="ECO:0007669"/>
    <property type="project" value="UniProtKB-SubCell"/>
</dbReference>
<evidence type="ECO:0000256" key="4">
    <source>
        <dbReference type="ARBA" id="ARBA00022490"/>
    </source>
</evidence>
<feature type="domain" description="HTH dtxR-type" evidence="12">
    <location>
        <begin position="1"/>
        <end position="65"/>
    </location>
</feature>
<dbReference type="EMBL" id="LNJC01000036">
    <property type="protein sequence ID" value="KYC49406.1"/>
    <property type="molecule type" value="Genomic_DNA"/>
</dbReference>
<dbReference type="Proteomes" id="UP000092401">
    <property type="component" value="Unassembled WGS sequence"/>
</dbReference>
<dbReference type="SUPFAM" id="SSF47979">
    <property type="entry name" value="Iron-dependent repressor protein, dimerization domain"/>
    <property type="match status" value="1"/>
</dbReference>
<dbReference type="GO" id="GO:0003677">
    <property type="term" value="F:DNA binding"/>
    <property type="evidence" value="ECO:0007669"/>
    <property type="project" value="UniProtKB-KW"/>
</dbReference>
<dbReference type="Gene3D" id="1.10.60.10">
    <property type="entry name" value="Iron dependent repressor, metal binding and dimerisation domain"/>
    <property type="match status" value="1"/>
</dbReference>
<comment type="caution">
    <text evidence="14">The sequence shown here is derived from an EMBL/GenBank/DDBJ whole genome shotgun (WGS) entry which is preliminary data.</text>
</comment>
<dbReference type="EMBL" id="LNGE01000034">
    <property type="protein sequence ID" value="KYC44986.1"/>
    <property type="molecule type" value="Genomic_DNA"/>
</dbReference>
<dbReference type="InterPro" id="IPR036421">
    <property type="entry name" value="Fe_dep_repressor_sf"/>
</dbReference>
<dbReference type="GO" id="GO:0046983">
    <property type="term" value="F:protein dimerization activity"/>
    <property type="evidence" value="ECO:0007669"/>
    <property type="project" value="InterPro"/>
</dbReference>
<keyword evidence="4" id="KW-0963">Cytoplasm</keyword>
<protein>
    <recommendedName>
        <fullName evidence="11">Manganese transport regulator</fullName>
    </recommendedName>
</protein>
<dbReference type="EMBL" id="LNGF01000016">
    <property type="protein sequence ID" value="KYC47778.1"/>
    <property type="molecule type" value="Genomic_DNA"/>
</dbReference>
<comment type="subcellular location">
    <subcellularLocation>
        <location evidence="1">Cytoplasm</location>
    </subcellularLocation>
</comment>
<dbReference type="InterPro" id="IPR022689">
    <property type="entry name" value="Iron_dep_repressor"/>
</dbReference>
<accession>A0A150ISD6</accession>
<dbReference type="PANTHER" id="PTHR33238">
    <property type="entry name" value="IRON (METAL) DEPENDENT REPRESSOR, DTXR FAMILY"/>
    <property type="match status" value="1"/>
</dbReference>
<gene>
    <name evidence="13" type="ORF">APG10_01246</name>
    <name evidence="14" type="ORF">APG11_00856</name>
    <name evidence="15" type="ORF">APG12_01494</name>
</gene>
<evidence type="ECO:0000256" key="5">
    <source>
        <dbReference type="ARBA" id="ARBA00022491"/>
    </source>
</evidence>
<evidence type="ECO:0000313" key="15">
    <source>
        <dbReference type="EMBL" id="KYC49406.1"/>
    </source>
</evidence>
<evidence type="ECO:0000313" key="17">
    <source>
        <dbReference type="Proteomes" id="UP000092401"/>
    </source>
</evidence>
<evidence type="ECO:0000256" key="9">
    <source>
        <dbReference type="ARBA" id="ARBA00023163"/>
    </source>
</evidence>
<evidence type="ECO:0000313" key="14">
    <source>
        <dbReference type="EMBL" id="KYC47778.1"/>
    </source>
</evidence>
<dbReference type="SUPFAM" id="SSF46785">
    <property type="entry name" value="Winged helix' DNA-binding domain"/>
    <property type="match status" value="1"/>
</dbReference>
<proteinExistence type="inferred from homology"/>
<keyword evidence="10" id="KW-0464">Manganese</keyword>
<keyword evidence="7" id="KW-0238">DNA-binding</keyword>
<dbReference type="InterPro" id="IPR022687">
    <property type="entry name" value="HTH_DTXR"/>
</dbReference>
<accession>A0A150IWN6</accession>
<evidence type="ECO:0000256" key="1">
    <source>
        <dbReference type="ARBA" id="ARBA00004496"/>
    </source>
</evidence>
<organism evidence="14 16">
    <name type="scientific">Candidatus Methanofastidiosum methylothiophilum</name>
    <dbReference type="NCBI Taxonomy" id="1705564"/>
    <lineage>
        <taxon>Archaea</taxon>
        <taxon>Methanobacteriati</taxon>
        <taxon>Methanobacteriota</taxon>
        <taxon>Stenosarchaea group</taxon>
        <taxon>Candidatus Methanofastidiosia</taxon>
        <taxon>Candidatus Methanofastidiosales</taxon>
        <taxon>Candidatus Methanofastidiosaceae</taxon>
        <taxon>Candidatus Methanofastidiosum</taxon>
    </lineage>
</organism>
<dbReference type="PROSITE" id="PS50944">
    <property type="entry name" value="HTH_DTXR"/>
    <property type="match status" value="1"/>
</dbReference>
<dbReference type="SMART" id="SM00529">
    <property type="entry name" value="HTH_DTXR"/>
    <property type="match status" value="1"/>
</dbReference>
<dbReference type="PANTHER" id="PTHR33238:SF11">
    <property type="entry name" value="TRANSCRIPTIONAL REGULATOR MNTR"/>
    <property type="match status" value="1"/>
</dbReference>
<comment type="similarity">
    <text evidence="2">Belongs to the DtxR/MntR family.</text>
</comment>
<evidence type="ECO:0000256" key="10">
    <source>
        <dbReference type="ARBA" id="ARBA00023211"/>
    </source>
</evidence>
<name>A0A150ISD6_9EURY</name>
<keyword evidence="5" id="KW-0678">Repressor</keyword>
<dbReference type="GO" id="GO:0003700">
    <property type="term" value="F:DNA-binding transcription factor activity"/>
    <property type="evidence" value="ECO:0007669"/>
    <property type="project" value="InterPro"/>
</dbReference>
<dbReference type="InterPro" id="IPR036388">
    <property type="entry name" value="WH-like_DNA-bd_sf"/>
</dbReference>
<dbReference type="InterPro" id="IPR001367">
    <property type="entry name" value="Fe_dep_repressor"/>
</dbReference>
<keyword evidence="9" id="KW-0804">Transcription</keyword>
<evidence type="ECO:0000256" key="7">
    <source>
        <dbReference type="ARBA" id="ARBA00023125"/>
    </source>
</evidence>
<sequence>MVNTTETEEDYLKAILNITENKGFARTKDVAKALGVRPATTVEMLKKLEEKGLIKREHYGPTVLTEKGTKIATITIKKHKVLLDFFKMILVPEEEAEKDACDMEHNLSKVTNEQLIKFMAFLSHEGFFEIWAKKFKDFSSSGKFKPIKFSDEEYFYDLASQNMK</sequence>
<evidence type="ECO:0000256" key="3">
    <source>
        <dbReference type="ARBA" id="ARBA00011738"/>
    </source>
</evidence>
<dbReference type="Pfam" id="PF02742">
    <property type="entry name" value="Fe_dep_repr_C"/>
    <property type="match status" value="1"/>
</dbReference>
<evidence type="ECO:0000256" key="6">
    <source>
        <dbReference type="ARBA" id="ARBA00023015"/>
    </source>
</evidence>
<comment type="subunit">
    <text evidence="3">Homodimer.</text>
</comment>
<evidence type="ECO:0000256" key="8">
    <source>
        <dbReference type="ARBA" id="ARBA00023159"/>
    </source>
</evidence>
<evidence type="ECO:0000259" key="12">
    <source>
        <dbReference type="PROSITE" id="PS50944"/>
    </source>
</evidence>
<evidence type="ECO:0000313" key="13">
    <source>
        <dbReference type="EMBL" id="KYC44986.1"/>
    </source>
</evidence>
<dbReference type="Pfam" id="PF01325">
    <property type="entry name" value="Fe_dep_repress"/>
    <property type="match status" value="1"/>
</dbReference>